<name>A0A7W7LG80_STRNE</name>
<dbReference type="PANTHER" id="PTHR43677">
    <property type="entry name" value="SHORT-CHAIN DEHYDROGENASE/REDUCTASE"/>
    <property type="match status" value="1"/>
</dbReference>
<dbReference type="InterPro" id="IPR013149">
    <property type="entry name" value="ADH-like_C"/>
</dbReference>
<dbReference type="GO" id="GO:0016491">
    <property type="term" value="F:oxidoreductase activity"/>
    <property type="evidence" value="ECO:0007669"/>
    <property type="project" value="InterPro"/>
</dbReference>
<dbReference type="InterPro" id="IPR011032">
    <property type="entry name" value="GroES-like_sf"/>
</dbReference>
<dbReference type="PANTHER" id="PTHR43677:SF4">
    <property type="entry name" value="QUINONE OXIDOREDUCTASE-LIKE PROTEIN 2"/>
    <property type="match status" value="1"/>
</dbReference>
<feature type="domain" description="Enoyl reductase (ER)" evidence="1">
    <location>
        <begin position="10"/>
        <end position="328"/>
    </location>
</feature>
<dbReference type="Gene3D" id="3.90.180.10">
    <property type="entry name" value="Medium-chain alcohol dehydrogenases, catalytic domain"/>
    <property type="match status" value="1"/>
</dbReference>
<dbReference type="InterPro" id="IPR036291">
    <property type="entry name" value="NAD(P)-bd_dom_sf"/>
</dbReference>
<comment type="caution">
    <text evidence="2">The sequence shown here is derived from an EMBL/GenBank/DDBJ whole genome shotgun (WGS) entry which is preliminary data.</text>
</comment>
<dbReference type="SMART" id="SM00829">
    <property type="entry name" value="PKS_ER"/>
    <property type="match status" value="1"/>
</dbReference>
<evidence type="ECO:0000313" key="2">
    <source>
        <dbReference type="EMBL" id="MBB4889106.1"/>
    </source>
</evidence>
<protein>
    <submittedName>
        <fullName evidence="2">NADPH:quinone reductase-like Zn-dependent oxidoreductase</fullName>
    </submittedName>
</protein>
<dbReference type="Gene3D" id="3.40.50.720">
    <property type="entry name" value="NAD(P)-binding Rossmann-like Domain"/>
    <property type="match status" value="1"/>
</dbReference>
<dbReference type="Pfam" id="PF00107">
    <property type="entry name" value="ADH_zinc_N"/>
    <property type="match status" value="1"/>
</dbReference>
<dbReference type="SUPFAM" id="SSF50129">
    <property type="entry name" value="GroES-like"/>
    <property type="match status" value="1"/>
</dbReference>
<evidence type="ECO:0000259" key="1">
    <source>
        <dbReference type="SMART" id="SM00829"/>
    </source>
</evidence>
<dbReference type="Pfam" id="PF08240">
    <property type="entry name" value="ADH_N"/>
    <property type="match status" value="1"/>
</dbReference>
<proteinExistence type="predicted"/>
<reference evidence="2 3" key="1">
    <citation type="submission" date="2020-08" db="EMBL/GenBank/DDBJ databases">
        <title>Genomic Encyclopedia of Type Strains, Phase III (KMG-III): the genomes of soil and plant-associated and newly described type strains.</title>
        <authorList>
            <person name="Whitman W."/>
        </authorList>
    </citation>
    <scope>NUCLEOTIDE SEQUENCE [LARGE SCALE GENOMIC DNA]</scope>
    <source>
        <strain evidence="2 3">CECT 3265</strain>
    </source>
</reference>
<organism evidence="2 3">
    <name type="scientific">Streptomyces netropsis</name>
    <name type="common">Streptoverticillium netropsis</name>
    <dbReference type="NCBI Taxonomy" id="55404"/>
    <lineage>
        <taxon>Bacteria</taxon>
        <taxon>Bacillati</taxon>
        <taxon>Actinomycetota</taxon>
        <taxon>Actinomycetes</taxon>
        <taxon>Kitasatosporales</taxon>
        <taxon>Streptomycetaceae</taxon>
        <taxon>Streptomyces</taxon>
    </lineage>
</organism>
<dbReference type="InterPro" id="IPR020843">
    <property type="entry name" value="ER"/>
</dbReference>
<gene>
    <name evidence="2" type="ORF">FHS38_005181</name>
</gene>
<dbReference type="SUPFAM" id="SSF51735">
    <property type="entry name" value="NAD(P)-binding Rossmann-fold domains"/>
    <property type="match status" value="1"/>
</dbReference>
<dbReference type="RefSeq" id="WP_184737281.1">
    <property type="nucleotide sequence ID" value="NZ_BMRW01000002.1"/>
</dbReference>
<evidence type="ECO:0000313" key="3">
    <source>
        <dbReference type="Proteomes" id="UP000556436"/>
    </source>
</evidence>
<dbReference type="EMBL" id="JACHJG010000012">
    <property type="protein sequence ID" value="MBB4889106.1"/>
    <property type="molecule type" value="Genomic_DNA"/>
</dbReference>
<dbReference type="InterPro" id="IPR013154">
    <property type="entry name" value="ADH-like_N"/>
</dbReference>
<dbReference type="InterPro" id="IPR051397">
    <property type="entry name" value="Zn-ADH-like_protein"/>
</dbReference>
<keyword evidence="3" id="KW-1185">Reference proteome</keyword>
<dbReference type="Proteomes" id="UP000556436">
    <property type="component" value="Unassembled WGS sequence"/>
</dbReference>
<dbReference type="AlphaFoldDB" id="A0A7W7LG80"/>
<sequence length="338" mass="35196">MLAIQYREHGGYDALRPVELPVPVPEHGQALVRITFTTVSPLDDTVRAGRMAPSLHKPLPIIPGGAAVGVVVEPGASGLAEGTRVAITGQGRGMTTDGTWREYVAEYAEALTPLPARVSDRRMAALSAGAGHATAYLALTELVGFRAGQSVLAPAIGGAVGMGAAQVAAQLGASTVISTAGGTAKAERARAAGFDNVIDLSRESLRDGVARLTDGRGVDVVLDGVAGPLLEGAVGSLAHGGSYVGIGYAGGTRGTLDVTDLIWKHARAIGYMFDMFSPEVTRAARQTLIDWLAEDRFDPVVARVFPLAQAARAQRHLMEDRPFGRVLLSTDDDNGGRL</sequence>
<accession>A0A7W7LG80</accession>